<dbReference type="Gene3D" id="2.60.120.650">
    <property type="entry name" value="Cupin"/>
    <property type="match status" value="1"/>
</dbReference>
<dbReference type="SMART" id="SM00558">
    <property type="entry name" value="JmjC"/>
    <property type="match status" value="1"/>
</dbReference>
<feature type="region of interest" description="Disordered" evidence="1">
    <location>
        <begin position="23"/>
        <end position="47"/>
    </location>
</feature>
<keyword evidence="5" id="KW-1185">Reference proteome</keyword>
<dbReference type="Pfam" id="PF02375">
    <property type="entry name" value="JmjN"/>
    <property type="match status" value="1"/>
</dbReference>
<dbReference type="PROSITE" id="PS51183">
    <property type="entry name" value="JMJN"/>
    <property type="match status" value="1"/>
</dbReference>
<feature type="region of interest" description="Disordered" evidence="1">
    <location>
        <begin position="769"/>
        <end position="794"/>
    </location>
</feature>
<dbReference type="Proteomes" id="UP001058974">
    <property type="component" value="Chromosome 3"/>
</dbReference>
<feature type="domain" description="JmjN" evidence="2">
    <location>
        <begin position="121"/>
        <end position="162"/>
    </location>
</feature>
<dbReference type="Pfam" id="PF02373">
    <property type="entry name" value="JmjC"/>
    <property type="match status" value="1"/>
</dbReference>
<dbReference type="InterPro" id="IPR004198">
    <property type="entry name" value="Znf_C5HC2"/>
</dbReference>
<dbReference type="InterPro" id="IPR003349">
    <property type="entry name" value="JmjN"/>
</dbReference>
<dbReference type="SMART" id="SM00545">
    <property type="entry name" value="JmjN"/>
    <property type="match status" value="1"/>
</dbReference>
<organism evidence="4 5">
    <name type="scientific">Pisum sativum</name>
    <name type="common">Garden pea</name>
    <name type="synonym">Lathyrus oleraceus</name>
    <dbReference type="NCBI Taxonomy" id="3888"/>
    <lineage>
        <taxon>Eukaryota</taxon>
        <taxon>Viridiplantae</taxon>
        <taxon>Streptophyta</taxon>
        <taxon>Embryophyta</taxon>
        <taxon>Tracheophyta</taxon>
        <taxon>Spermatophyta</taxon>
        <taxon>Magnoliopsida</taxon>
        <taxon>eudicotyledons</taxon>
        <taxon>Gunneridae</taxon>
        <taxon>Pentapetalae</taxon>
        <taxon>rosids</taxon>
        <taxon>fabids</taxon>
        <taxon>Fabales</taxon>
        <taxon>Fabaceae</taxon>
        <taxon>Papilionoideae</taxon>
        <taxon>50 kb inversion clade</taxon>
        <taxon>NPAAA clade</taxon>
        <taxon>Hologalegina</taxon>
        <taxon>IRL clade</taxon>
        <taxon>Fabeae</taxon>
        <taxon>Lathyrus</taxon>
    </lineage>
</organism>
<dbReference type="PROSITE" id="PS51184">
    <property type="entry name" value="JMJC"/>
    <property type="match status" value="1"/>
</dbReference>
<dbReference type="SUPFAM" id="SSF51197">
    <property type="entry name" value="Clavaminate synthase-like"/>
    <property type="match status" value="1"/>
</dbReference>
<dbReference type="GO" id="GO:0000785">
    <property type="term" value="C:chromatin"/>
    <property type="evidence" value="ECO:0007669"/>
    <property type="project" value="TreeGrafter"/>
</dbReference>
<dbReference type="AlphaFoldDB" id="A0A9D4XWX5"/>
<dbReference type="GO" id="GO:0045814">
    <property type="term" value="P:negative regulation of gene expression, epigenetic"/>
    <property type="evidence" value="ECO:0007669"/>
    <property type="project" value="EnsemblPlants"/>
</dbReference>
<evidence type="ECO:0000313" key="4">
    <source>
        <dbReference type="EMBL" id="KAI5426435.1"/>
    </source>
</evidence>
<dbReference type="EMBL" id="JAMSHJ010000003">
    <property type="protein sequence ID" value="KAI5426435.1"/>
    <property type="molecule type" value="Genomic_DNA"/>
</dbReference>
<protein>
    <recommendedName>
        <fullName evidence="6">Lysine-specific demethylase JMJ16</fullName>
    </recommendedName>
</protein>
<dbReference type="GO" id="GO:0008198">
    <property type="term" value="F:ferrous iron binding"/>
    <property type="evidence" value="ECO:0007669"/>
    <property type="project" value="EnsemblPlants"/>
</dbReference>
<dbReference type="GO" id="GO:0005634">
    <property type="term" value="C:nucleus"/>
    <property type="evidence" value="ECO:0007669"/>
    <property type="project" value="EnsemblPlants"/>
</dbReference>
<dbReference type="PANTHER" id="PTHR10694:SF54">
    <property type="entry name" value="INACTIVE LYSINE-SPECIFIC DEMETHYLASE JMJ19-RELATED"/>
    <property type="match status" value="1"/>
</dbReference>
<dbReference type="PANTHER" id="PTHR10694">
    <property type="entry name" value="LYSINE-SPECIFIC DEMETHYLASE"/>
    <property type="match status" value="1"/>
</dbReference>
<dbReference type="Pfam" id="PF02928">
    <property type="entry name" value="zf-C5HC2"/>
    <property type="match status" value="1"/>
</dbReference>
<accession>A0A9D4XWX5</accession>
<gene>
    <name evidence="4" type="ORF">KIW84_032018</name>
</gene>
<feature type="domain" description="JmjC" evidence="3">
    <location>
        <begin position="338"/>
        <end position="501"/>
    </location>
</feature>
<evidence type="ECO:0000313" key="5">
    <source>
        <dbReference type="Proteomes" id="UP001058974"/>
    </source>
</evidence>
<comment type="caution">
    <text evidence="4">The sequence shown here is derived from an EMBL/GenBank/DDBJ whole genome shotgun (WGS) entry which is preliminary data.</text>
</comment>
<dbReference type="GO" id="GO:0034647">
    <property type="term" value="F:histone H3K4me/H3K4me2/H3K4me3 demethylase activity"/>
    <property type="evidence" value="ECO:0007669"/>
    <property type="project" value="TreeGrafter"/>
</dbReference>
<evidence type="ECO:0000259" key="2">
    <source>
        <dbReference type="PROSITE" id="PS51183"/>
    </source>
</evidence>
<reference evidence="4 5" key="1">
    <citation type="journal article" date="2022" name="Nat. Genet.">
        <title>Improved pea reference genome and pan-genome highlight genomic features and evolutionary characteristics.</title>
        <authorList>
            <person name="Yang T."/>
            <person name="Liu R."/>
            <person name="Luo Y."/>
            <person name="Hu S."/>
            <person name="Wang D."/>
            <person name="Wang C."/>
            <person name="Pandey M.K."/>
            <person name="Ge S."/>
            <person name="Xu Q."/>
            <person name="Li N."/>
            <person name="Li G."/>
            <person name="Huang Y."/>
            <person name="Saxena R.K."/>
            <person name="Ji Y."/>
            <person name="Li M."/>
            <person name="Yan X."/>
            <person name="He Y."/>
            <person name="Liu Y."/>
            <person name="Wang X."/>
            <person name="Xiang C."/>
            <person name="Varshney R.K."/>
            <person name="Ding H."/>
            <person name="Gao S."/>
            <person name="Zong X."/>
        </authorList>
    </citation>
    <scope>NUCLEOTIDE SEQUENCE [LARGE SCALE GENOMIC DNA]</scope>
    <source>
        <strain evidence="4 5">cv. Zhongwan 6</strain>
    </source>
</reference>
<sequence>MEPLSAPPGFVSLTSFFLKKDDKVEKTSKSDPIPAKTKPEMDDNTSYNQINAHRPWIVLDQNRCKSEESCAEHLPRVKLNPPNKFSRPKGTVYGCPNCSNCLKVTARWHPEDARREVLEEAPIFHPTEEEFKDTLGYIASIRSRAEPYGICRIVPPKSWKPSCTLEEKNVWENSEFVAQTQRIDGHQVQHAQAIMASSYDTTKTKRRKVNKVEMDSHLGNRSTCTSNNGNVEGCDDEPESGPKFTLKTFKKLADEFKIQYFNYKDKIKIMGSDKNSAIHQQQWEPSVENIEGDYGRIVQNPSEEIEVLCSKAGYFSSGFPIPTVSDPLNADTYPEYMKSGWNLNNMLSLPGSLLSFENPEAAHRFSPRIHVGMCFSPLKWKVEEHQLYSLCYMHMGEPKVWYSVPGRSADHFETVWKKYLGDMNAGKPDLHNHLAMQLSCSVLKAEGVPVYRCVQYPREFVLAFPGAYYSGFDCGFNCSEAASFAPLEWLPHGQNVVELYCEQKRKTSISYDKLLLGAAREAVRARWEIDILMKSTPDNLTCRDAYQRNGILPKALNSRIRSENLKRKFISISFKSQKMDENFDASCKKECSICLRDLFLSAVGCSCSDDKFVCLDHAMKLCSCPWTDKILLYRYEISELEVLHQALDGKLSAVYKWAKEDLGLTVRSVASKRSKQTPEKVNGSVDSLKEPILQSPLDSFNKWKQLKSQATPNALAGKQSEMAFQAKISPGSTNSNLNVIHPKNNSTLLHSAILNEIKAKEEMAGHNSAAKSIGEGSNSAGIKPDNSKAIGDNLTVSKKVGDSKVSEVSSTPGSGFLSFLREDIFVEDSSADTSSSSSSSETDKV</sequence>
<dbReference type="InterPro" id="IPR003347">
    <property type="entry name" value="JmjC_dom"/>
</dbReference>
<dbReference type="GO" id="GO:0040010">
    <property type="term" value="P:positive regulation of growth rate"/>
    <property type="evidence" value="ECO:0007669"/>
    <property type="project" value="EnsemblPlants"/>
</dbReference>
<evidence type="ECO:0000259" key="3">
    <source>
        <dbReference type="PROSITE" id="PS51184"/>
    </source>
</evidence>
<evidence type="ECO:0000256" key="1">
    <source>
        <dbReference type="SAM" id="MobiDB-lite"/>
    </source>
</evidence>
<evidence type="ECO:0008006" key="6">
    <source>
        <dbReference type="Google" id="ProtNLM"/>
    </source>
</evidence>
<dbReference type="Gramene" id="PSAT_LOCUS13562_t1">
    <property type="protein sequence ID" value="CAL5193770.1"/>
    <property type="gene ID" value="PSAT_LOCUS13562"/>
</dbReference>
<name>A0A9D4XWX5_PEA</name>
<proteinExistence type="predicted"/>
<dbReference type="Gramene" id="Psat03G0201800-T1">
    <property type="protein sequence ID" value="KAI5426435.1"/>
    <property type="gene ID" value="KIW84_032018"/>
</dbReference>